<accession>A0ABU6RHS4</accession>
<protein>
    <submittedName>
        <fullName evidence="2">Uncharacterized protein</fullName>
    </submittedName>
</protein>
<evidence type="ECO:0000256" key="1">
    <source>
        <dbReference type="SAM" id="MobiDB-lite"/>
    </source>
</evidence>
<dbReference type="EMBL" id="JASCZI010030525">
    <property type="protein sequence ID" value="MED6123361.1"/>
    <property type="molecule type" value="Genomic_DNA"/>
</dbReference>
<dbReference type="Proteomes" id="UP001341840">
    <property type="component" value="Unassembled WGS sequence"/>
</dbReference>
<keyword evidence="3" id="KW-1185">Reference proteome</keyword>
<name>A0ABU6RHS4_9FABA</name>
<evidence type="ECO:0000313" key="2">
    <source>
        <dbReference type="EMBL" id="MED6123361.1"/>
    </source>
</evidence>
<sequence>MATKWRKVKLAIGINMCILPPPRTIDRSLSSETIVSPASSAAASFSDARRPSTPTPSSAGNGLSKSGSKSKSSSSK</sequence>
<organism evidence="2 3">
    <name type="scientific">Stylosanthes scabra</name>
    <dbReference type="NCBI Taxonomy" id="79078"/>
    <lineage>
        <taxon>Eukaryota</taxon>
        <taxon>Viridiplantae</taxon>
        <taxon>Streptophyta</taxon>
        <taxon>Embryophyta</taxon>
        <taxon>Tracheophyta</taxon>
        <taxon>Spermatophyta</taxon>
        <taxon>Magnoliopsida</taxon>
        <taxon>eudicotyledons</taxon>
        <taxon>Gunneridae</taxon>
        <taxon>Pentapetalae</taxon>
        <taxon>rosids</taxon>
        <taxon>fabids</taxon>
        <taxon>Fabales</taxon>
        <taxon>Fabaceae</taxon>
        <taxon>Papilionoideae</taxon>
        <taxon>50 kb inversion clade</taxon>
        <taxon>dalbergioids sensu lato</taxon>
        <taxon>Dalbergieae</taxon>
        <taxon>Pterocarpus clade</taxon>
        <taxon>Stylosanthes</taxon>
    </lineage>
</organism>
<comment type="caution">
    <text evidence="2">The sequence shown here is derived from an EMBL/GenBank/DDBJ whole genome shotgun (WGS) entry which is preliminary data.</text>
</comment>
<proteinExistence type="predicted"/>
<feature type="compositionally biased region" description="Low complexity" evidence="1">
    <location>
        <begin position="57"/>
        <end position="76"/>
    </location>
</feature>
<reference evidence="2 3" key="1">
    <citation type="journal article" date="2023" name="Plants (Basel)">
        <title>Bridging the Gap: Combining Genomics and Transcriptomics Approaches to Understand Stylosanthes scabra, an Orphan Legume from the Brazilian Caatinga.</title>
        <authorList>
            <person name="Ferreira-Neto J.R.C."/>
            <person name="da Silva M.D."/>
            <person name="Binneck E."/>
            <person name="de Melo N.F."/>
            <person name="da Silva R.H."/>
            <person name="de Melo A.L.T.M."/>
            <person name="Pandolfi V."/>
            <person name="Bustamante F.O."/>
            <person name="Brasileiro-Vidal A.C."/>
            <person name="Benko-Iseppon A.M."/>
        </authorList>
    </citation>
    <scope>NUCLEOTIDE SEQUENCE [LARGE SCALE GENOMIC DNA]</scope>
    <source>
        <tissue evidence="2">Leaves</tissue>
    </source>
</reference>
<feature type="non-terminal residue" evidence="2">
    <location>
        <position position="76"/>
    </location>
</feature>
<gene>
    <name evidence="2" type="ORF">PIB30_048416</name>
</gene>
<feature type="region of interest" description="Disordered" evidence="1">
    <location>
        <begin position="40"/>
        <end position="76"/>
    </location>
</feature>
<evidence type="ECO:0000313" key="3">
    <source>
        <dbReference type="Proteomes" id="UP001341840"/>
    </source>
</evidence>